<dbReference type="Gene3D" id="3.40.50.12020">
    <property type="entry name" value="Uncharacterised protein family UPF0261, NN domain"/>
    <property type="match status" value="1"/>
</dbReference>
<dbReference type="InterPro" id="IPR013785">
    <property type="entry name" value="Aldolase_TIM"/>
</dbReference>
<dbReference type="RefSeq" id="WP_002649683.1">
    <property type="nucleotide sequence ID" value="NZ_CP042910.1"/>
</dbReference>
<accession>A0ABX5YQS6</accession>
<sequence length="259" mass="27433">MPQTVYALATMDTKADELCFVADTIRKTGLEVTLVDLSTRGSSEQTNITAQTVAASHPDGPDFLQQQTDRGQAVTEMAAALRNWLPDEVNAKQVAGVIAIGGSGGTASVSPAIQALPVGFPKLIVSTVASGDTRPYVGHSDITMMYSVVDVSGLNSVSRRILSNAAHAIAGMVTPSSEFTDDRPTLGMTMFDATKSEHDDVLLLCHGGPIAMPDDAQCIFDRVPGIDGFYGASSMERLPTEIAETDQVRQFGDLRLANN</sequence>
<reference evidence="3 4" key="1">
    <citation type="submission" date="2019-08" db="EMBL/GenBank/DDBJ databases">
        <title>Deep-cultivation of Planctomycetes and their phenomic and genomic characterization uncovers novel biology.</title>
        <authorList>
            <person name="Wiegand S."/>
            <person name="Jogler M."/>
            <person name="Boedeker C."/>
            <person name="Pinto D."/>
            <person name="Vollmers J."/>
            <person name="Rivas-Marin E."/>
            <person name="Kohn T."/>
            <person name="Peeters S.H."/>
            <person name="Heuer A."/>
            <person name="Rast P."/>
            <person name="Oberbeckmann S."/>
            <person name="Bunk B."/>
            <person name="Jeske O."/>
            <person name="Meyerdierks A."/>
            <person name="Storesund J.E."/>
            <person name="Kallscheuer N."/>
            <person name="Luecker S."/>
            <person name="Lage O.M."/>
            <person name="Pohl T."/>
            <person name="Merkel B.J."/>
            <person name="Hornburger P."/>
            <person name="Mueller R.-W."/>
            <person name="Bruemmer F."/>
            <person name="Labrenz M."/>
            <person name="Spormann A.M."/>
            <person name="Op den Camp H."/>
            <person name="Overmann J."/>
            <person name="Amann R."/>
            <person name="Jetten M.S.M."/>
            <person name="Mascher T."/>
            <person name="Medema M.H."/>
            <person name="Devos D.P."/>
            <person name="Kaster A.-K."/>
            <person name="Ovreas L."/>
            <person name="Rohde M."/>
            <person name="Galperin M.Y."/>
            <person name="Jogler C."/>
        </authorList>
    </citation>
    <scope>NUCLEOTIDE SEQUENCE [LARGE SCALE GENOMIC DNA]</scope>
    <source>
        <strain evidence="3 4">DSM 8797</strain>
    </source>
</reference>
<dbReference type="InterPro" id="IPR044122">
    <property type="entry name" value="UPF0261_N"/>
</dbReference>
<dbReference type="InterPro" id="IPR051353">
    <property type="entry name" value="Tobamovirus_resist_UPF0261"/>
</dbReference>
<protein>
    <submittedName>
        <fullName evidence="3">Uncharacterized protein</fullName>
    </submittedName>
</protein>
<organism evidence="3 4">
    <name type="scientific">Gimesia maris</name>
    <dbReference type="NCBI Taxonomy" id="122"/>
    <lineage>
        <taxon>Bacteria</taxon>
        <taxon>Pseudomonadati</taxon>
        <taxon>Planctomycetota</taxon>
        <taxon>Planctomycetia</taxon>
        <taxon>Planctomycetales</taxon>
        <taxon>Planctomycetaceae</taxon>
        <taxon>Gimesia</taxon>
    </lineage>
</organism>
<name>A0ABX5YQS6_9PLAN</name>
<dbReference type="Proteomes" id="UP000322887">
    <property type="component" value="Chromosome"/>
</dbReference>
<dbReference type="GeneID" id="98648296"/>
<keyword evidence="4" id="KW-1185">Reference proteome</keyword>
<dbReference type="Pfam" id="PF09370">
    <property type="entry name" value="PEP_hydrolase"/>
    <property type="match status" value="1"/>
</dbReference>
<dbReference type="PANTHER" id="PTHR31862">
    <property type="entry name" value="UPF0261 DOMAIN PROTEIN (AFU_ORTHOLOGUE AFUA_1G10120)"/>
    <property type="match status" value="1"/>
</dbReference>
<evidence type="ECO:0000259" key="1">
    <source>
        <dbReference type="Pfam" id="PF06792"/>
    </source>
</evidence>
<evidence type="ECO:0000313" key="4">
    <source>
        <dbReference type="Proteomes" id="UP000322887"/>
    </source>
</evidence>
<evidence type="ECO:0000259" key="2">
    <source>
        <dbReference type="Pfam" id="PF09370"/>
    </source>
</evidence>
<gene>
    <name evidence="3" type="ORF">GmarT_38010</name>
</gene>
<dbReference type="InterPro" id="IPR009215">
    <property type="entry name" value="TIM-br_IGPS-like"/>
</dbReference>
<feature type="domain" description="UPF0261" evidence="1">
    <location>
        <begin position="4"/>
        <end position="174"/>
    </location>
</feature>
<dbReference type="Gene3D" id="3.20.20.70">
    <property type="entry name" value="Aldolase class I"/>
    <property type="match status" value="1"/>
</dbReference>
<dbReference type="PANTHER" id="PTHR31862:SF1">
    <property type="entry name" value="UPF0261 DOMAIN PROTEIN (AFU_ORTHOLOGUE AFUA_1G10120)"/>
    <property type="match status" value="1"/>
</dbReference>
<evidence type="ECO:0000313" key="3">
    <source>
        <dbReference type="EMBL" id="QEG17917.1"/>
    </source>
</evidence>
<dbReference type="EMBL" id="CP042910">
    <property type="protein sequence ID" value="QEG17917.1"/>
    <property type="molecule type" value="Genomic_DNA"/>
</dbReference>
<feature type="domain" description="TIM-barrel" evidence="2">
    <location>
        <begin position="189"/>
        <end position="253"/>
    </location>
</feature>
<proteinExistence type="predicted"/>
<dbReference type="Pfam" id="PF06792">
    <property type="entry name" value="UPF0261"/>
    <property type="match status" value="1"/>
</dbReference>